<feature type="domain" description="PHA accumulation regulator DNA-binding N-terminal" evidence="2">
    <location>
        <begin position="14"/>
        <end position="73"/>
    </location>
</feature>
<dbReference type="Pfam" id="PF05233">
    <property type="entry name" value="PHB_acc"/>
    <property type="match status" value="2"/>
</dbReference>
<evidence type="ECO:0000259" key="1">
    <source>
        <dbReference type="Pfam" id="PF05233"/>
    </source>
</evidence>
<evidence type="ECO:0000259" key="2">
    <source>
        <dbReference type="Pfam" id="PF07879"/>
    </source>
</evidence>
<sequence>MQSKKAGAKPAQRVIKKYPNRRLYDTETSSYITLAEVKQLVMQRAAFVVRDAKTGDDLTRSILLQIILEEEAGGTPMFSEQVLASIIRFYGQALQGYMGPYLEKNIQAMTEMQSQMADRAETLTPESWARFMSMQSPLLQNFWGSYAEQSKTALQQLQDQMQKNTEQVLGAFGIKRPN</sequence>
<keyword evidence="4" id="KW-1185">Reference proteome</keyword>
<comment type="caution">
    <text evidence="3">The sequence shown here is derived from an EMBL/GenBank/DDBJ whole genome shotgun (WGS) entry which is preliminary data.</text>
</comment>
<protein>
    <submittedName>
        <fullName evidence="3">Polyhydroxyalkanoate synthesis repressor PhaR</fullName>
    </submittedName>
</protein>
<dbReference type="Proteomes" id="UP001174908">
    <property type="component" value="Unassembled WGS sequence"/>
</dbReference>
<dbReference type="Pfam" id="PF07879">
    <property type="entry name" value="PHB_acc_N"/>
    <property type="match status" value="1"/>
</dbReference>
<name>A0ABT7N8M9_9BURK</name>
<gene>
    <name evidence="3" type="primary">phaR</name>
    <name evidence="3" type="ORF">QTH91_07395</name>
</gene>
<feature type="domain" description="PHB accumulation regulatory" evidence="1">
    <location>
        <begin position="78"/>
        <end position="117"/>
    </location>
</feature>
<proteinExistence type="predicted"/>
<dbReference type="EMBL" id="JASZYV010000001">
    <property type="protein sequence ID" value="MDM0044299.1"/>
    <property type="molecule type" value="Genomic_DNA"/>
</dbReference>
<reference evidence="3" key="1">
    <citation type="submission" date="2023-06" db="EMBL/GenBank/DDBJ databases">
        <authorList>
            <person name="Jiang Y."/>
            <person name="Liu Q."/>
        </authorList>
    </citation>
    <scope>NUCLEOTIDE SEQUENCE</scope>
    <source>
        <strain evidence="3">CGMCC 1.12089</strain>
    </source>
</reference>
<accession>A0ABT7N8M9</accession>
<dbReference type="RefSeq" id="WP_286659342.1">
    <property type="nucleotide sequence ID" value="NZ_JASZYV010000001.1"/>
</dbReference>
<evidence type="ECO:0000313" key="3">
    <source>
        <dbReference type="EMBL" id="MDM0044299.1"/>
    </source>
</evidence>
<organism evidence="3 4">
    <name type="scientific">Variovorax dokdonensis</name>
    <dbReference type="NCBI Taxonomy" id="344883"/>
    <lineage>
        <taxon>Bacteria</taxon>
        <taxon>Pseudomonadati</taxon>
        <taxon>Pseudomonadota</taxon>
        <taxon>Betaproteobacteria</taxon>
        <taxon>Burkholderiales</taxon>
        <taxon>Comamonadaceae</taxon>
        <taxon>Variovorax</taxon>
    </lineage>
</organism>
<feature type="domain" description="PHB accumulation regulatory" evidence="1">
    <location>
        <begin position="123"/>
        <end position="162"/>
    </location>
</feature>
<dbReference type="InterPro" id="IPR012909">
    <property type="entry name" value="PHA_DNA-bd_N"/>
</dbReference>
<dbReference type="NCBIfam" id="TIGR01848">
    <property type="entry name" value="PHA_reg_PhaR"/>
    <property type="match status" value="1"/>
</dbReference>
<evidence type="ECO:0000313" key="4">
    <source>
        <dbReference type="Proteomes" id="UP001174908"/>
    </source>
</evidence>
<dbReference type="InterPro" id="IPR007897">
    <property type="entry name" value="PHB_accumulat"/>
</dbReference>
<dbReference type="InterPro" id="IPR010134">
    <property type="entry name" value="PHA_reg_PhaR"/>
</dbReference>